<dbReference type="GO" id="GO:0016567">
    <property type="term" value="P:protein ubiquitination"/>
    <property type="evidence" value="ECO:0007669"/>
    <property type="project" value="InterPro"/>
</dbReference>
<keyword evidence="11 15" id="KW-1133">Transmembrane helix</keyword>
<dbReference type="PANTHER" id="PTHR46913:SF19">
    <property type="entry name" value="RING-TYPE E3 UBIQUITIN TRANSFERASE"/>
    <property type="match status" value="1"/>
</dbReference>
<dbReference type="SUPFAM" id="SSF57850">
    <property type="entry name" value="RING/U-box"/>
    <property type="match status" value="1"/>
</dbReference>
<sequence>MAPRHRKLLNASADDPFLTNFCQNDCNADGNPDGLCSIKCVDYCPSVCKTIFFDIPPPPPPSVIQGGPPGKSHRLSLLLTASLAALAAAFFLFTCYTIYRLYSNWRTSRRRRQQEGDAGPIDLLDLGPAVDHPIWYIRTVGLQPSVIGAITVVRFKKGEGLIDGSDCSVCLNEFEEDETVRLLPKCNHAFHVPCIDTWLRSHTNCPLCRAGILSNPAVLPSQTQNSQIPGPGPVEEAQGLSGRISRRVVAMVELESESSESRIGIVSRDETLSRSQNWPKANEEGLLDGIQLMRRSISVDSLSVMANTFPDRNLDSRLLVESKKSKCGVVGSNRSLLRLVGSRSIERPTQTGPSSIKRSLSCSANVFISRGNRN</sequence>
<protein>
    <recommendedName>
        <fullName evidence="4">RING-type E3 ubiquitin transferase</fullName>
        <ecNumber evidence="4">2.3.2.27</ecNumber>
    </recommendedName>
</protein>
<evidence type="ECO:0000313" key="17">
    <source>
        <dbReference type="EMBL" id="CAA0807354.1"/>
    </source>
</evidence>
<dbReference type="EMBL" id="CACSLK010001140">
    <property type="protein sequence ID" value="CAA0807354.1"/>
    <property type="molecule type" value="Genomic_DNA"/>
</dbReference>
<dbReference type="GO" id="GO:0061630">
    <property type="term" value="F:ubiquitin protein ligase activity"/>
    <property type="evidence" value="ECO:0007669"/>
    <property type="project" value="UniProtKB-EC"/>
</dbReference>
<evidence type="ECO:0000256" key="4">
    <source>
        <dbReference type="ARBA" id="ARBA00012483"/>
    </source>
</evidence>
<evidence type="ECO:0000256" key="6">
    <source>
        <dbReference type="ARBA" id="ARBA00022692"/>
    </source>
</evidence>
<evidence type="ECO:0000256" key="1">
    <source>
        <dbReference type="ARBA" id="ARBA00000900"/>
    </source>
</evidence>
<gene>
    <name evidence="17" type="ORF">SHERM_10089</name>
</gene>
<reference evidence="17" key="1">
    <citation type="submission" date="2019-12" db="EMBL/GenBank/DDBJ databases">
        <authorList>
            <person name="Scholes J."/>
        </authorList>
    </citation>
    <scope>NUCLEOTIDE SEQUENCE</scope>
</reference>
<proteinExistence type="inferred from homology"/>
<dbReference type="GO" id="GO:0016020">
    <property type="term" value="C:membrane"/>
    <property type="evidence" value="ECO:0007669"/>
    <property type="project" value="UniProtKB-SubCell"/>
</dbReference>
<feature type="transmembrane region" description="Helical" evidence="15">
    <location>
        <begin position="77"/>
        <end position="102"/>
    </location>
</feature>
<evidence type="ECO:0000313" key="18">
    <source>
        <dbReference type="Proteomes" id="UP001153555"/>
    </source>
</evidence>
<comment type="caution">
    <text evidence="17">The sequence shown here is derived from an EMBL/GenBank/DDBJ whole genome shotgun (WGS) entry which is preliminary data.</text>
</comment>
<dbReference type="InterPro" id="IPR013083">
    <property type="entry name" value="Znf_RING/FYVE/PHD"/>
</dbReference>
<comment type="similarity">
    <text evidence="13">Belongs to the RING-type zinc finger family. ATL subfamily.</text>
</comment>
<evidence type="ECO:0000256" key="14">
    <source>
        <dbReference type="PROSITE-ProRule" id="PRU00175"/>
    </source>
</evidence>
<evidence type="ECO:0000256" key="13">
    <source>
        <dbReference type="ARBA" id="ARBA00024209"/>
    </source>
</evidence>
<dbReference type="InterPro" id="IPR001841">
    <property type="entry name" value="Znf_RING"/>
</dbReference>
<dbReference type="Proteomes" id="UP001153555">
    <property type="component" value="Unassembled WGS sequence"/>
</dbReference>
<evidence type="ECO:0000256" key="5">
    <source>
        <dbReference type="ARBA" id="ARBA00022679"/>
    </source>
</evidence>
<dbReference type="GO" id="GO:0008270">
    <property type="term" value="F:zinc ion binding"/>
    <property type="evidence" value="ECO:0007669"/>
    <property type="project" value="UniProtKB-KW"/>
</dbReference>
<keyword evidence="7" id="KW-0479">Metal-binding</keyword>
<comment type="pathway">
    <text evidence="3">Protein modification; protein ubiquitination.</text>
</comment>
<evidence type="ECO:0000256" key="3">
    <source>
        <dbReference type="ARBA" id="ARBA00004906"/>
    </source>
</evidence>
<keyword evidence="5" id="KW-0808">Transferase</keyword>
<dbReference type="AlphaFoldDB" id="A0A9N7MDP7"/>
<evidence type="ECO:0000256" key="8">
    <source>
        <dbReference type="ARBA" id="ARBA00022771"/>
    </source>
</evidence>
<evidence type="ECO:0000256" key="7">
    <source>
        <dbReference type="ARBA" id="ARBA00022723"/>
    </source>
</evidence>
<keyword evidence="18" id="KW-1185">Reference proteome</keyword>
<feature type="domain" description="RING-type" evidence="16">
    <location>
        <begin position="167"/>
        <end position="209"/>
    </location>
</feature>
<dbReference type="Gene3D" id="3.30.40.10">
    <property type="entry name" value="Zinc/RING finger domain, C3HC4 (zinc finger)"/>
    <property type="match status" value="1"/>
</dbReference>
<keyword evidence="10" id="KW-0862">Zinc</keyword>
<evidence type="ECO:0000259" key="16">
    <source>
        <dbReference type="PROSITE" id="PS50089"/>
    </source>
</evidence>
<dbReference type="FunFam" id="3.30.40.10:FF:000233">
    <property type="entry name" value="RING-H2 finger protein ATL54"/>
    <property type="match status" value="1"/>
</dbReference>
<comment type="catalytic activity">
    <reaction evidence="1">
        <text>S-ubiquitinyl-[E2 ubiquitin-conjugating enzyme]-L-cysteine + [acceptor protein]-L-lysine = [E2 ubiquitin-conjugating enzyme]-L-cysteine + N(6)-ubiquitinyl-[acceptor protein]-L-lysine.</text>
        <dbReference type="EC" id="2.3.2.27"/>
    </reaction>
</comment>
<evidence type="ECO:0000256" key="11">
    <source>
        <dbReference type="ARBA" id="ARBA00022989"/>
    </source>
</evidence>
<accession>A0A9N7MDP7</accession>
<evidence type="ECO:0000256" key="15">
    <source>
        <dbReference type="SAM" id="Phobius"/>
    </source>
</evidence>
<evidence type="ECO:0000256" key="12">
    <source>
        <dbReference type="ARBA" id="ARBA00023136"/>
    </source>
</evidence>
<evidence type="ECO:0000256" key="10">
    <source>
        <dbReference type="ARBA" id="ARBA00022833"/>
    </source>
</evidence>
<dbReference type="InterPro" id="IPR044600">
    <property type="entry name" value="ATL1/ATL16-like"/>
</dbReference>
<evidence type="ECO:0000256" key="9">
    <source>
        <dbReference type="ARBA" id="ARBA00022786"/>
    </source>
</evidence>
<keyword evidence="12 15" id="KW-0472">Membrane</keyword>
<keyword evidence="8 14" id="KW-0863">Zinc-finger</keyword>
<name>A0A9N7MDP7_STRHE</name>
<dbReference type="CDD" id="cd16461">
    <property type="entry name" value="RING-H2_EL5-like"/>
    <property type="match status" value="1"/>
</dbReference>
<comment type="subcellular location">
    <subcellularLocation>
        <location evidence="2">Membrane</location>
        <topology evidence="2">Single-pass membrane protein</topology>
    </subcellularLocation>
</comment>
<dbReference type="SMART" id="SM00184">
    <property type="entry name" value="RING"/>
    <property type="match status" value="1"/>
</dbReference>
<dbReference type="PROSITE" id="PS50089">
    <property type="entry name" value="ZF_RING_2"/>
    <property type="match status" value="1"/>
</dbReference>
<dbReference type="Pfam" id="PF13639">
    <property type="entry name" value="zf-RING_2"/>
    <property type="match status" value="1"/>
</dbReference>
<keyword evidence="9" id="KW-0833">Ubl conjugation pathway</keyword>
<dbReference type="OrthoDB" id="9984778at2759"/>
<dbReference type="EC" id="2.3.2.27" evidence="4"/>
<organism evidence="17 18">
    <name type="scientific">Striga hermonthica</name>
    <name type="common">Purple witchweed</name>
    <name type="synonym">Buchnera hermonthica</name>
    <dbReference type="NCBI Taxonomy" id="68872"/>
    <lineage>
        <taxon>Eukaryota</taxon>
        <taxon>Viridiplantae</taxon>
        <taxon>Streptophyta</taxon>
        <taxon>Embryophyta</taxon>
        <taxon>Tracheophyta</taxon>
        <taxon>Spermatophyta</taxon>
        <taxon>Magnoliopsida</taxon>
        <taxon>eudicotyledons</taxon>
        <taxon>Gunneridae</taxon>
        <taxon>Pentapetalae</taxon>
        <taxon>asterids</taxon>
        <taxon>lamiids</taxon>
        <taxon>Lamiales</taxon>
        <taxon>Orobanchaceae</taxon>
        <taxon>Buchnereae</taxon>
        <taxon>Striga</taxon>
    </lineage>
</organism>
<keyword evidence="6 15" id="KW-0812">Transmembrane</keyword>
<evidence type="ECO:0000256" key="2">
    <source>
        <dbReference type="ARBA" id="ARBA00004167"/>
    </source>
</evidence>
<dbReference type="PANTHER" id="PTHR46913">
    <property type="entry name" value="RING-H2 FINGER PROTEIN ATL16"/>
    <property type="match status" value="1"/>
</dbReference>